<dbReference type="SUPFAM" id="SSF55620">
    <property type="entry name" value="Tetrahydrobiopterin biosynthesis enzymes-like"/>
    <property type="match status" value="2"/>
</dbReference>
<keyword evidence="6" id="KW-0479">Metal-binding</keyword>
<name>A0AA86TAT1_9BACT</name>
<dbReference type="KEGG" id="nti:DNFV4_03967"/>
<evidence type="ECO:0000313" key="12">
    <source>
        <dbReference type="Proteomes" id="UP001179121"/>
    </source>
</evidence>
<keyword evidence="7" id="KW-0862">Zinc</keyword>
<dbReference type="RefSeq" id="WP_289270817.1">
    <property type="nucleotide sequence ID" value="NZ_OX365700.1"/>
</dbReference>
<comment type="similarity">
    <text evidence="3">Belongs to the PTPS family. QueD subfamily.</text>
</comment>
<protein>
    <recommendedName>
        <fullName evidence="5">6-carboxy-5,6,7,8-tetrahydropterin synthase</fullName>
        <ecNumber evidence="4">4.1.2.50</ecNumber>
    </recommendedName>
    <alternativeName>
        <fullName evidence="9">Queuosine biosynthesis protein QueD</fullName>
    </alternativeName>
</protein>
<dbReference type="AlphaFoldDB" id="A0AA86TAT1"/>
<dbReference type="Proteomes" id="UP001179121">
    <property type="component" value="Chromosome"/>
</dbReference>
<evidence type="ECO:0000256" key="3">
    <source>
        <dbReference type="ARBA" id="ARBA00008900"/>
    </source>
</evidence>
<evidence type="ECO:0000256" key="6">
    <source>
        <dbReference type="ARBA" id="ARBA00022723"/>
    </source>
</evidence>
<dbReference type="EC" id="4.1.2.50" evidence="4"/>
<evidence type="ECO:0000256" key="2">
    <source>
        <dbReference type="ARBA" id="ARBA00005061"/>
    </source>
</evidence>
<comment type="catalytic activity">
    <reaction evidence="10">
        <text>7,8-dihydroneopterin 3'-triphosphate + H2O = 6-carboxy-5,6,7,8-tetrahydropterin + triphosphate + acetaldehyde + 2 H(+)</text>
        <dbReference type="Rhea" id="RHEA:27966"/>
        <dbReference type="ChEBI" id="CHEBI:15343"/>
        <dbReference type="ChEBI" id="CHEBI:15377"/>
        <dbReference type="ChEBI" id="CHEBI:15378"/>
        <dbReference type="ChEBI" id="CHEBI:18036"/>
        <dbReference type="ChEBI" id="CHEBI:58462"/>
        <dbReference type="ChEBI" id="CHEBI:61032"/>
        <dbReference type="EC" id="4.1.2.50"/>
    </reaction>
</comment>
<reference evidence="11" key="1">
    <citation type="submission" date="2022-10" db="EMBL/GenBank/DDBJ databases">
        <authorList>
            <person name="Koch H."/>
        </authorList>
    </citation>
    <scope>NUCLEOTIDE SEQUENCE</scope>
    <source>
        <strain evidence="11">DNF</strain>
    </source>
</reference>
<evidence type="ECO:0000313" key="11">
    <source>
        <dbReference type="EMBL" id="CAI4033528.1"/>
    </source>
</evidence>
<dbReference type="EMBL" id="OX365700">
    <property type="protein sequence ID" value="CAI4033528.1"/>
    <property type="molecule type" value="Genomic_DNA"/>
</dbReference>
<evidence type="ECO:0000256" key="4">
    <source>
        <dbReference type="ARBA" id="ARBA00012982"/>
    </source>
</evidence>
<evidence type="ECO:0000256" key="5">
    <source>
        <dbReference type="ARBA" id="ARBA00018141"/>
    </source>
</evidence>
<comment type="pathway">
    <text evidence="2">Purine metabolism; 7-cyano-7-deazaguanine biosynthesis.</text>
</comment>
<dbReference type="Pfam" id="PF01242">
    <property type="entry name" value="PTPS"/>
    <property type="match status" value="2"/>
</dbReference>
<keyword evidence="12" id="KW-1185">Reference proteome</keyword>
<dbReference type="GO" id="GO:0070497">
    <property type="term" value="F:6-carboxytetrahydropterin synthase activity"/>
    <property type="evidence" value="ECO:0007669"/>
    <property type="project" value="UniProtKB-EC"/>
</dbReference>
<dbReference type="PANTHER" id="PTHR12589:SF7">
    <property type="entry name" value="6-PYRUVOYL TETRAHYDROBIOPTERIN SYNTHASE"/>
    <property type="match status" value="1"/>
</dbReference>
<gene>
    <name evidence="11" type="ORF">DNFV4_03967</name>
</gene>
<dbReference type="InterPro" id="IPR038418">
    <property type="entry name" value="6-PTP_synth/QueD_sf"/>
</dbReference>
<sequence length="255" mass="29329">MSEVLLTKGIEFAAAHRYVREEWSEARNREVFGACYNDPGHGHNYFLEVTVAGEVDRQTGMVVNLYDLKIVLKQVLEEFDHKHLNLDTPYFKDRIPTTENIARVLWRCLERHRNIGRLHRVKLIEDEDLAAVVRGSRGLDRAAVTRRYSVLWEAGRSRRSARHDPRAYDYDLFITLEGAIDEATGMVTDLRRLDQLVQEQALPGFRSAPPSMTGEQLAQRAWQLLAPHLTGARLELVRLVESRDLFYEYSGNGPV</sequence>
<evidence type="ECO:0000256" key="1">
    <source>
        <dbReference type="ARBA" id="ARBA00001947"/>
    </source>
</evidence>
<dbReference type="FunFam" id="3.30.479.10:FF:000003">
    <property type="entry name" value="6-pyruvoyl tetrahydrobiopterin synthase"/>
    <property type="match status" value="1"/>
</dbReference>
<dbReference type="InterPro" id="IPR007115">
    <property type="entry name" value="6-PTP_synth/QueD"/>
</dbReference>
<evidence type="ECO:0000256" key="9">
    <source>
        <dbReference type="ARBA" id="ARBA00031449"/>
    </source>
</evidence>
<organism evidence="11 12">
    <name type="scientific">Nitrospira tepida</name>
    <dbReference type="NCBI Taxonomy" id="2973512"/>
    <lineage>
        <taxon>Bacteria</taxon>
        <taxon>Pseudomonadati</taxon>
        <taxon>Nitrospirota</taxon>
        <taxon>Nitrospiria</taxon>
        <taxon>Nitrospirales</taxon>
        <taxon>Nitrospiraceae</taxon>
        <taxon>Nitrospira</taxon>
    </lineage>
</organism>
<keyword evidence="8" id="KW-0456">Lyase</keyword>
<accession>A0AA86TAT1</accession>
<dbReference type="Gene3D" id="3.30.479.10">
    <property type="entry name" value="6-pyruvoyl tetrahydropterin synthase/QueD"/>
    <property type="match status" value="2"/>
</dbReference>
<evidence type="ECO:0000256" key="8">
    <source>
        <dbReference type="ARBA" id="ARBA00023239"/>
    </source>
</evidence>
<evidence type="ECO:0000256" key="10">
    <source>
        <dbReference type="ARBA" id="ARBA00048807"/>
    </source>
</evidence>
<proteinExistence type="inferred from homology"/>
<evidence type="ECO:0000256" key="7">
    <source>
        <dbReference type="ARBA" id="ARBA00022833"/>
    </source>
</evidence>
<dbReference type="PANTHER" id="PTHR12589">
    <property type="entry name" value="PYRUVOYL TETRAHYDROBIOPTERIN SYNTHASE"/>
    <property type="match status" value="1"/>
</dbReference>
<dbReference type="GO" id="GO:0046872">
    <property type="term" value="F:metal ion binding"/>
    <property type="evidence" value="ECO:0007669"/>
    <property type="project" value="UniProtKB-KW"/>
</dbReference>
<comment type="cofactor">
    <cofactor evidence="1">
        <name>Zn(2+)</name>
        <dbReference type="ChEBI" id="CHEBI:29105"/>
    </cofactor>
</comment>